<keyword evidence="2" id="KW-0472">Membrane</keyword>
<keyword evidence="2" id="KW-1133">Transmembrane helix</keyword>
<feature type="transmembrane region" description="Helical" evidence="2">
    <location>
        <begin position="215"/>
        <end position="237"/>
    </location>
</feature>
<evidence type="ECO:0000256" key="3">
    <source>
        <dbReference type="SAM" id="SignalP"/>
    </source>
</evidence>
<protein>
    <submittedName>
        <fullName evidence="4">Uncharacterized protein</fullName>
    </submittedName>
</protein>
<dbReference type="EMBL" id="MOBU01000004">
    <property type="protein sequence ID" value="RON70943.1"/>
    <property type="molecule type" value="Genomic_DNA"/>
</dbReference>
<evidence type="ECO:0000313" key="4">
    <source>
        <dbReference type="EMBL" id="RON70943.1"/>
    </source>
</evidence>
<dbReference type="AlphaFoldDB" id="A0A423LRR6"/>
<sequence>MKVSQLMVIATLAIIGTPLLFDAAAAADEFSFELSTNAPVTAQGYSNTDSFGGDSGFVTTDAIPNAGILSTTDVNASPDKKSNCPAPPPKNKPHTKPVPKPEPANKSDTPNVSNVCTPVININMPQGAFYHPIPNANERQTAAISSTTETIDPKSYVAAPSPTPDSFKFKIKNWVEAEITTQRTTLIIIFIGIFLLFSAMGFLTCKAVAIRSKKAAGPIVVFLLLVITSALAAYWTIRNIAPQRIEDTVIERANAEEVTARTDRFIRTDSILDDPQQAPTAQDAIAQSQSQLSSQLNQIARAIEPTKDNNTWWQLFALLVWGTAVIYVLLNWHTRHRAQAALTNKVVDSALPLDALYKLEETLANVVATGTRSAANTDQEIEFNEVLQAINSVRKQLESGSDSVDSDERPVTFHIRASTIGFHHLEEVLRQLEDELISRYELPRDLWRKNVLMRLAAARRAIISTCRVSPADSDLSIT</sequence>
<proteinExistence type="predicted"/>
<keyword evidence="2" id="KW-0812">Transmembrane</keyword>
<organism evidence="4 5">
    <name type="scientific">Pseudomonas fluorescens</name>
    <dbReference type="NCBI Taxonomy" id="294"/>
    <lineage>
        <taxon>Bacteria</taxon>
        <taxon>Pseudomonadati</taxon>
        <taxon>Pseudomonadota</taxon>
        <taxon>Gammaproteobacteria</taxon>
        <taxon>Pseudomonadales</taxon>
        <taxon>Pseudomonadaceae</taxon>
        <taxon>Pseudomonas</taxon>
    </lineage>
</organism>
<feature type="transmembrane region" description="Helical" evidence="2">
    <location>
        <begin position="311"/>
        <end position="330"/>
    </location>
</feature>
<name>A0A423LRR6_PSEFL</name>
<feature type="signal peptide" evidence="3">
    <location>
        <begin position="1"/>
        <end position="23"/>
    </location>
</feature>
<keyword evidence="3" id="KW-0732">Signal</keyword>
<comment type="caution">
    <text evidence="4">The sequence shown here is derived from an EMBL/GenBank/DDBJ whole genome shotgun (WGS) entry which is preliminary data.</text>
</comment>
<evidence type="ECO:0000313" key="5">
    <source>
        <dbReference type="Proteomes" id="UP000285757"/>
    </source>
</evidence>
<gene>
    <name evidence="4" type="ORF">BK671_05285</name>
</gene>
<feature type="chain" id="PRO_5019423982" evidence="3">
    <location>
        <begin position="24"/>
        <end position="478"/>
    </location>
</feature>
<evidence type="ECO:0000256" key="1">
    <source>
        <dbReference type="SAM" id="MobiDB-lite"/>
    </source>
</evidence>
<reference evidence="4 5" key="1">
    <citation type="submission" date="2016-10" db="EMBL/GenBank/DDBJ databases">
        <title>Comparative genome analysis of multiple Pseudomonas spp. focuses on biocontrol and plant growth promoting traits.</title>
        <authorList>
            <person name="Tao X.-Y."/>
            <person name="Taylor C.G."/>
        </authorList>
    </citation>
    <scope>NUCLEOTIDE SEQUENCE [LARGE SCALE GENOMIC DNA]</scope>
    <source>
        <strain evidence="4 5">24D3</strain>
    </source>
</reference>
<evidence type="ECO:0000256" key="2">
    <source>
        <dbReference type="SAM" id="Phobius"/>
    </source>
</evidence>
<dbReference type="Proteomes" id="UP000285757">
    <property type="component" value="Unassembled WGS sequence"/>
</dbReference>
<dbReference type="RefSeq" id="WP_148051149.1">
    <property type="nucleotide sequence ID" value="NZ_MOBU01000004.1"/>
</dbReference>
<feature type="region of interest" description="Disordered" evidence="1">
    <location>
        <begin position="69"/>
        <end position="112"/>
    </location>
</feature>
<accession>A0A423LRR6</accession>
<feature type="transmembrane region" description="Helical" evidence="2">
    <location>
        <begin position="185"/>
        <end position="203"/>
    </location>
</feature>